<comment type="similarity">
    <text evidence="1">Belongs to the transglycosylase Slt family.</text>
</comment>
<reference key="1">
    <citation type="submission" date="2010-11" db="EMBL/GenBank/DDBJ databases">
        <title>The complete genome of Paludibacter propionicigenes DSM 17365.</title>
        <authorList>
            <consortium name="US DOE Joint Genome Institute (JGI-PGF)"/>
            <person name="Lucas S."/>
            <person name="Copeland A."/>
            <person name="Lapidus A."/>
            <person name="Bruce D."/>
            <person name="Goodwin L."/>
            <person name="Pitluck S."/>
            <person name="Kyrpides N."/>
            <person name="Mavromatis K."/>
            <person name="Ivanova N."/>
            <person name="Munk A.C."/>
            <person name="Brettin T."/>
            <person name="Detter J.C."/>
            <person name="Han C."/>
            <person name="Tapia R."/>
            <person name="Land M."/>
            <person name="Hauser L."/>
            <person name="Markowitz V."/>
            <person name="Cheng J.-F."/>
            <person name="Hugenholtz P."/>
            <person name="Woyke T."/>
            <person name="Wu D."/>
            <person name="Gronow S."/>
            <person name="Wellnitz S."/>
            <person name="Brambilla E."/>
            <person name="Klenk H.-P."/>
            <person name="Eisen J.A."/>
        </authorList>
    </citation>
    <scope>NUCLEOTIDE SEQUENCE</scope>
    <source>
        <strain>WB4</strain>
    </source>
</reference>
<dbReference type="InterPro" id="IPR018392">
    <property type="entry name" value="LysM"/>
</dbReference>
<sequence>MRFQILFSTVLLFLISSTCVHSQVKSNAHKDKSANELVFDSTLTVPLEFDNTLDYMLQSWVIQRASTLNCNSSDNVVAVPDSVYKLRLSKMPCLMEMPYNPNVRSFIELYTVRKRHQVEYMLGMSNYYFPLFEQVLGANNLPLELKYLSIIESALNTTIVSRMGAAGLWQLMIGTGRMYGLEINSLVDERLSPVKATNAAAKFLKDLYAIYGDWNLVIASYNCGPGNINKAIRRAGGKRDYWAIYPYLPRETRGYVPIFIAANYSLHYASQHNLCPAIVNMPTLTDTVMVHQRIHLEQVANVLNLPIDEVRLLNPQYKKDIIPGDIKPYALCLPLNSINAFIAKFNEVVSYKADELINNRRGEIEIIQAAATITPGGSGRVTYHKVKSGQTLSDVADKYGVSLKKLKKWNNIKGSKIVIGQKLKIIK</sequence>
<dbReference type="eggNOG" id="COG0741">
    <property type="taxonomic scope" value="Bacteria"/>
</dbReference>
<dbReference type="InterPro" id="IPR023346">
    <property type="entry name" value="Lysozyme-like_dom_sf"/>
</dbReference>
<dbReference type="AlphaFoldDB" id="E4T4F1"/>
<evidence type="ECO:0000256" key="2">
    <source>
        <dbReference type="SAM" id="SignalP"/>
    </source>
</evidence>
<feature type="signal peptide" evidence="2">
    <location>
        <begin position="1"/>
        <end position="22"/>
    </location>
</feature>
<feature type="domain" description="LysM" evidence="3">
    <location>
        <begin position="382"/>
        <end position="425"/>
    </location>
</feature>
<dbReference type="Gene3D" id="3.10.350.10">
    <property type="entry name" value="LysM domain"/>
    <property type="match status" value="1"/>
</dbReference>
<dbReference type="PANTHER" id="PTHR37423:SF2">
    <property type="entry name" value="MEMBRANE-BOUND LYTIC MUREIN TRANSGLYCOSYLASE C"/>
    <property type="match status" value="1"/>
</dbReference>
<dbReference type="KEGG" id="ppn:Palpr_1449"/>
<dbReference type="Pfam" id="PF01464">
    <property type="entry name" value="SLT"/>
    <property type="match status" value="1"/>
</dbReference>
<dbReference type="Pfam" id="PF01476">
    <property type="entry name" value="LysM"/>
    <property type="match status" value="1"/>
</dbReference>
<evidence type="ECO:0000259" key="3">
    <source>
        <dbReference type="PROSITE" id="PS51782"/>
    </source>
</evidence>
<accession>E4T4F1</accession>
<dbReference type="EMBL" id="CP002345">
    <property type="protein sequence ID" value="ADQ79595.1"/>
    <property type="molecule type" value="Genomic_DNA"/>
</dbReference>
<dbReference type="STRING" id="694427.Palpr_1449"/>
<evidence type="ECO:0000256" key="1">
    <source>
        <dbReference type="ARBA" id="ARBA00007734"/>
    </source>
</evidence>
<dbReference type="CAZy" id="GH23">
    <property type="family name" value="Glycoside Hydrolase Family 23"/>
</dbReference>
<dbReference type="Gene3D" id="1.10.530.10">
    <property type="match status" value="1"/>
</dbReference>
<gene>
    <name evidence="4" type="ordered locus">Palpr_1449</name>
</gene>
<dbReference type="SMART" id="SM00257">
    <property type="entry name" value="LysM"/>
    <property type="match status" value="1"/>
</dbReference>
<dbReference type="SUPFAM" id="SSF53955">
    <property type="entry name" value="Lysozyme-like"/>
    <property type="match status" value="1"/>
</dbReference>
<dbReference type="eggNOG" id="COG1388">
    <property type="taxonomic scope" value="Bacteria"/>
</dbReference>
<name>E4T4F1_PALPW</name>
<reference evidence="4 5" key="2">
    <citation type="journal article" date="2011" name="Stand. Genomic Sci.">
        <title>Complete genome sequence of Paludibacter propionicigenes type strain (WB4).</title>
        <authorList>
            <person name="Gronow S."/>
            <person name="Munk C."/>
            <person name="Lapidus A."/>
            <person name="Nolan M."/>
            <person name="Lucas S."/>
            <person name="Hammon N."/>
            <person name="Deshpande S."/>
            <person name="Cheng J.F."/>
            <person name="Tapia R."/>
            <person name="Han C."/>
            <person name="Goodwin L."/>
            <person name="Pitluck S."/>
            <person name="Liolios K."/>
            <person name="Ivanova N."/>
            <person name="Mavromatis K."/>
            <person name="Mikhailova N."/>
            <person name="Pati A."/>
            <person name="Chen A."/>
            <person name="Palaniappan K."/>
            <person name="Land M."/>
            <person name="Hauser L."/>
            <person name="Chang Y.J."/>
            <person name="Jeffries C.D."/>
            <person name="Brambilla E."/>
            <person name="Rohde M."/>
            <person name="Goker M."/>
            <person name="Detter J.C."/>
            <person name="Woyke T."/>
            <person name="Bristow J."/>
            <person name="Eisen J.A."/>
            <person name="Markowitz V."/>
            <person name="Hugenholtz P."/>
            <person name="Kyrpides N.C."/>
            <person name="Klenk H.P."/>
        </authorList>
    </citation>
    <scope>NUCLEOTIDE SEQUENCE [LARGE SCALE GENOMIC DNA]</scope>
    <source>
        <strain evidence="5">DSM 17365 / JCM 13257 / WB4</strain>
    </source>
</reference>
<dbReference type="PROSITE" id="PS51782">
    <property type="entry name" value="LYSM"/>
    <property type="match status" value="1"/>
</dbReference>
<evidence type="ECO:0000313" key="5">
    <source>
        <dbReference type="Proteomes" id="UP000008718"/>
    </source>
</evidence>
<feature type="chain" id="PRO_5003187593" evidence="2">
    <location>
        <begin position="23"/>
        <end position="427"/>
    </location>
</feature>
<proteinExistence type="inferred from homology"/>
<protein>
    <submittedName>
        <fullName evidence="4">Lytic transglycosylase catalytic</fullName>
    </submittedName>
</protein>
<organism evidence="4 5">
    <name type="scientific">Paludibacter propionicigenes (strain DSM 17365 / JCM 13257 / WB4)</name>
    <dbReference type="NCBI Taxonomy" id="694427"/>
    <lineage>
        <taxon>Bacteria</taxon>
        <taxon>Pseudomonadati</taxon>
        <taxon>Bacteroidota</taxon>
        <taxon>Bacteroidia</taxon>
        <taxon>Bacteroidales</taxon>
        <taxon>Paludibacteraceae</taxon>
        <taxon>Paludibacter</taxon>
    </lineage>
</organism>
<keyword evidence="5" id="KW-1185">Reference proteome</keyword>
<dbReference type="HOGENOM" id="CLU_009520_1_0_10"/>
<keyword evidence="2" id="KW-0732">Signal</keyword>
<dbReference type="PANTHER" id="PTHR37423">
    <property type="entry name" value="SOLUBLE LYTIC MUREIN TRANSGLYCOSYLASE-RELATED"/>
    <property type="match status" value="1"/>
</dbReference>
<dbReference type="CAZy" id="CBM50">
    <property type="family name" value="Carbohydrate-Binding Module Family 50"/>
</dbReference>
<dbReference type="InterPro" id="IPR036779">
    <property type="entry name" value="LysM_dom_sf"/>
</dbReference>
<dbReference type="InterPro" id="IPR008258">
    <property type="entry name" value="Transglycosylase_SLT_dom_1"/>
</dbReference>
<dbReference type="Proteomes" id="UP000008718">
    <property type="component" value="Chromosome"/>
</dbReference>
<dbReference type="CDD" id="cd16894">
    <property type="entry name" value="MltD-like"/>
    <property type="match status" value="1"/>
</dbReference>
<evidence type="ECO:0000313" key="4">
    <source>
        <dbReference type="EMBL" id="ADQ79595.1"/>
    </source>
</evidence>
<dbReference type="SUPFAM" id="SSF54106">
    <property type="entry name" value="LysM domain"/>
    <property type="match status" value="1"/>
</dbReference>
<dbReference type="RefSeq" id="WP_013444964.1">
    <property type="nucleotide sequence ID" value="NC_014734.1"/>
</dbReference>
<dbReference type="CDD" id="cd00118">
    <property type="entry name" value="LysM"/>
    <property type="match status" value="1"/>
</dbReference>
<dbReference type="OrthoDB" id="9815002at2"/>